<dbReference type="EMBL" id="CACRTR010000012">
    <property type="protein sequence ID" value="VYU50740.1"/>
    <property type="molecule type" value="Genomic_DNA"/>
</dbReference>
<protein>
    <submittedName>
        <fullName evidence="1">Uncharacterized protein</fullName>
    </submittedName>
</protein>
<accession>A0A6N3FFK7</accession>
<gene>
    <name evidence="1" type="ORF">ELLFYP34_00396</name>
</gene>
<evidence type="ECO:0000313" key="1">
    <source>
        <dbReference type="EMBL" id="VYU50740.1"/>
    </source>
</evidence>
<dbReference type="AlphaFoldDB" id="A0A6N3FFK7"/>
<sequence length="60" mass="7328">MQMYFPYEKQCTRCGLIYESHWPILDEPFVCPHCVRESWKQRKEALVKRRKGVDYGKSQF</sequence>
<name>A0A6N3FFK7_EUBLI</name>
<reference evidence="1" key="1">
    <citation type="submission" date="2019-11" db="EMBL/GenBank/DDBJ databases">
        <authorList>
            <person name="Feng L."/>
        </authorList>
    </citation>
    <scope>NUCLEOTIDE SEQUENCE</scope>
    <source>
        <strain evidence="1">ElimosumLFYP34</strain>
    </source>
</reference>
<organism evidence="1">
    <name type="scientific">Eubacterium limosum</name>
    <dbReference type="NCBI Taxonomy" id="1736"/>
    <lineage>
        <taxon>Bacteria</taxon>
        <taxon>Bacillati</taxon>
        <taxon>Bacillota</taxon>
        <taxon>Clostridia</taxon>
        <taxon>Eubacteriales</taxon>
        <taxon>Eubacteriaceae</taxon>
        <taxon>Eubacterium</taxon>
    </lineage>
</organism>
<proteinExistence type="predicted"/>
<dbReference type="SUPFAM" id="SSF57802">
    <property type="entry name" value="Rubredoxin-like"/>
    <property type="match status" value="1"/>
</dbReference>